<dbReference type="EMBL" id="AP011177">
    <property type="protein sequence ID" value="BAJ00273.1"/>
    <property type="molecule type" value="Genomic_DNA"/>
</dbReference>
<feature type="signal peptide" evidence="1">
    <location>
        <begin position="1"/>
        <end position="25"/>
    </location>
</feature>
<accession>D4ZEP3</accession>
<reference evidence="4" key="1">
    <citation type="journal article" date="2010" name="Mol. Biosyst.">
        <title>Complete genome sequence and comparative analysis of Shewanella violacea, a psychrophilic and piezophilic bacterium from deep sea floor sediments.</title>
        <authorList>
            <person name="Aono E."/>
            <person name="Baba T."/>
            <person name="Ara T."/>
            <person name="Nishi T."/>
            <person name="Nakamichi T."/>
            <person name="Inamoto E."/>
            <person name="Toyonaga H."/>
            <person name="Hasegawa M."/>
            <person name="Takai Y."/>
            <person name="Okumura Y."/>
            <person name="Baba M."/>
            <person name="Tomita M."/>
            <person name="Kato C."/>
            <person name="Oshima T."/>
            <person name="Nakasone K."/>
            <person name="Mori H."/>
        </authorList>
    </citation>
    <scope>NUCLEOTIDE SEQUENCE [LARGE SCALE GENOMIC DNA]</scope>
    <source>
        <strain evidence="4">JCM 10179 / CIP 106290 / LMG 19151 / DSS12</strain>
    </source>
</reference>
<keyword evidence="1" id="KW-0732">Signal</keyword>
<evidence type="ECO:0000313" key="3">
    <source>
        <dbReference type="EMBL" id="BAJ00273.1"/>
    </source>
</evidence>
<dbReference type="HOGENOM" id="CLU_004043_0_0_6"/>
<gene>
    <name evidence="3" type="ordered locus">SVI_0302</name>
</gene>
<evidence type="ECO:0000259" key="2">
    <source>
        <dbReference type="Pfam" id="PF20419"/>
    </source>
</evidence>
<evidence type="ECO:0000313" key="4">
    <source>
        <dbReference type="Proteomes" id="UP000002350"/>
    </source>
</evidence>
<feature type="chain" id="PRO_5003068729" evidence="1">
    <location>
        <begin position="26"/>
        <end position="958"/>
    </location>
</feature>
<dbReference type="Proteomes" id="UP000002350">
    <property type="component" value="Chromosome"/>
</dbReference>
<dbReference type="KEGG" id="svo:SVI_0302"/>
<dbReference type="AlphaFoldDB" id="D4ZEP3"/>
<dbReference type="STRING" id="637905.SVI_0302"/>
<sequence>MACRPLFLVVLISLISVSVCLDAYAFDEIDESLYFPSVVQGHHGNNNNVCHGVNDPQIRQNDSARINDTLGENLKYCSNNSGDGLPNDGCDTASGGDRYCTVTGGDIRGLHTNGQNSFKYSHEAGGGIDNCLNGDTFLLGDDGNTQFGKIVVYNACTVTFSANHSEYRLKNILARSGATIILAPGDYFVEELKLESNCHILAQGDVRIFVKSAIEITGAKINESGGGNVLLFGYDKMTLNGSTIIKANLYSDNHIYMNGSSTLHGRVTSRYLEMNSNSEIHDQTATPSLLSHYRIEFSSGALRCTGKDISIKACADADCTNELSDPVSVELTKSGDVYNNNVFSGNTSTQLWHTAGDTVTVGLGSTAPSGAYFCYIDGIEVANSDCTLDYADAGFILNIPNELSNKPQEDLEITAVKISETSSLCVPTFQGVSKTVNFWSDYISPDESQRPASMSVFIDDTALGQSYSAKTPITLAFDDTGKARFKLNYADAGTLALKVNYAGLVGDEDEMLEMEGSDTFARYPVGLCVSPETICASANKDCPGFRKAGETFELSIRGMAWQSDGDLDFCDNLPTANYVQSNIDLSADLVAPAEGVDGTVGLSVYDHTAQSNSLNLLSQSIDEVGVFSFSATPPADYLAEGILIPKAYSQAVGRFFPNDFKVYGYGIMPACMAGLYSYMDEPFRLNVSVRARNVAGETTENYFDDFASSVAFLVAENNGNGIDFQTRLSGMPSLDWSQPALGVQEIDDDILFSRRLDGIADGPYTLLDIGLRILDDDGVLIDDADMNAATDDICAISNSCNAKRLSSQRLIHGRIVMENVYGSEAETLRMPTTARFWDGDLWAVNTLDSCTKVIEPELPEPTQVVYSPILDGAQQVSRTNAAGNTSASDFSTGRFSLGWQSIVSTPNRYRGQVTAPLVVPSWLQWYWHNDGDLSDPQASAFFGTYRGHDKVIHWREVE</sequence>
<dbReference type="InterPro" id="IPR046524">
    <property type="entry name" value="DUF6701"/>
</dbReference>
<feature type="domain" description="DUF6701" evidence="2">
    <location>
        <begin position="371"/>
        <end position="957"/>
    </location>
</feature>
<protein>
    <submittedName>
        <fullName evidence="3">MSHA biogenesis protein MshQ, putative</fullName>
    </submittedName>
</protein>
<dbReference type="eggNOG" id="COG3210">
    <property type="taxonomic scope" value="Bacteria"/>
</dbReference>
<name>D4ZEP3_SHEVD</name>
<dbReference type="RefSeq" id="WP_013049587.1">
    <property type="nucleotide sequence ID" value="NC_014012.1"/>
</dbReference>
<dbReference type="OrthoDB" id="9790247at2"/>
<organism evidence="3 4">
    <name type="scientific">Shewanella violacea (strain JCM 10179 / CIP 106290 / LMG 19151 / DSS12)</name>
    <dbReference type="NCBI Taxonomy" id="637905"/>
    <lineage>
        <taxon>Bacteria</taxon>
        <taxon>Pseudomonadati</taxon>
        <taxon>Pseudomonadota</taxon>
        <taxon>Gammaproteobacteria</taxon>
        <taxon>Alteromonadales</taxon>
        <taxon>Shewanellaceae</taxon>
        <taxon>Shewanella</taxon>
    </lineage>
</organism>
<proteinExistence type="predicted"/>
<evidence type="ECO:0000256" key="1">
    <source>
        <dbReference type="SAM" id="SignalP"/>
    </source>
</evidence>
<keyword evidence="4" id="KW-1185">Reference proteome</keyword>
<dbReference type="InterPro" id="IPR011050">
    <property type="entry name" value="Pectin_lyase_fold/virulence"/>
</dbReference>
<dbReference type="SUPFAM" id="SSF51126">
    <property type="entry name" value="Pectin lyase-like"/>
    <property type="match status" value="1"/>
</dbReference>
<dbReference type="Pfam" id="PF20419">
    <property type="entry name" value="DUF6701"/>
    <property type="match status" value="1"/>
</dbReference>